<organism evidence="1 2">
    <name type="scientific">Melastoma candidum</name>
    <dbReference type="NCBI Taxonomy" id="119954"/>
    <lineage>
        <taxon>Eukaryota</taxon>
        <taxon>Viridiplantae</taxon>
        <taxon>Streptophyta</taxon>
        <taxon>Embryophyta</taxon>
        <taxon>Tracheophyta</taxon>
        <taxon>Spermatophyta</taxon>
        <taxon>Magnoliopsida</taxon>
        <taxon>eudicotyledons</taxon>
        <taxon>Gunneridae</taxon>
        <taxon>Pentapetalae</taxon>
        <taxon>rosids</taxon>
        <taxon>malvids</taxon>
        <taxon>Myrtales</taxon>
        <taxon>Melastomataceae</taxon>
        <taxon>Melastomatoideae</taxon>
        <taxon>Melastomateae</taxon>
        <taxon>Melastoma</taxon>
    </lineage>
</organism>
<sequence>MPYFLLAFILIVSATAPSASSQSGDTVRRHAFPVASLFPSSTCPVSSAIEEDVDRESIPRVIHQDSPCGPLSSNNDCQDLARLFRLEEERVVTIQSKLSGGIIKGRDSSFPSGNVSLPANSGIKLGVLNYVVKIGLGTPPMDLTLAFDTGSDLTWTQCQPCARSCYNQVDEIFDPSRSSSYANVSCTSTTCTQIASGTASMPSCPESTCVYGQLYNDNSYTFGFYGTERLTLSPKDVIDNFLFGCGQNNSGIYGMADGLLGLGRGNLSLVVQTASHYGQYFSYCLPDTSSSSGYLNFGNNGNSSAAFTPMLTLSYPTYYGIDLVGISVGMNQLSISPSIFSNAGTIIDSGTAFTHLPQTAYDALRDAFRQEMSNYPMASPNPSLDTCYDLSNYDNASIPSVTFTFGGGVRVNLVRNGIVYTISRSQVCLAFQGNGDDSSMGIFGSTQQRLFKVIYDIPRRQIGFAPNGC</sequence>
<accession>A0ACB9RP02</accession>
<reference evidence="2" key="1">
    <citation type="journal article" date="2023" name="Front. Plant Sci.">
        <title>Chromosomal-level genome assembly of Melastoma candidum provides insights into trichome evolution.</title>
        <authorList>
            <person name="Zhong Y."/>
            <person name="Wu W."/>
            <person name="Sun C."/>
            <person name="Zou P."/>
            <person name="Liu Y."/>
            <person name="Dai S."/>
            <person name="Zhou R."/>
        </authorList>
    </citation>
    <scope>NUCLEOTIDE SEQUENCE [LARGE SCALE GENOMIC DNA]</scope>
</reference>
<protein>
    <submittedName>
        <fullName evidence="1">Uncharacterized protein</fullName>
    </submittedName>
</protein>
<name>A0ACB9RP02_9MYRT</name>
<comment type="caution">
    <text evidence="1">The sequence shown here is derived from an EMBL/GenBank/DDBJ whole genome shotgun (WGS) entry which is preliminary data.</text>
</comment>
<evidence type="ECO:0000313" key="2">
    <source>
        <dbReference type="Proteomes" id="UP001057402"/>
    </source>
</evidence>
<gene>
    <name evidence="1" type="ORF">MLD38_006411</name>
</gene>
<keyword evidence="2" id="KW-1185">Reference proteome</keyword>
<evidence type="ECO:0000313" key="1">
    <source>
        <dbReference type="EMBL" id="KAI4380192.1"/>
    </source>
</evidence>
<dbReference type="EMBL" id="CM042882">
    <property type="protein sequence ID" value="KAI4380192.1"/>
    <property type="molecule type" value="Genomic_DNA"/>
</dbReference>
<proteinExistence type="predicted"/>
<dbReference type="Proteomes" id="UP001057402">
    <property type="component" value="Chromosome 3"/>
</dbReference>